<dbReference type="InterPro" id="IPR007419">
    <property type="entry name" value="BFD-like_2Fe2S-bd_dom"/>
</dbReference>
<feature type="domain" description="BFD-like [2Fe-2S]-binding" evidence="1">
    <location>
        <begin position="1"/>
        <end position="51"/>
    </location>
</feature>
<protein>
    <submittedName>
        <fullName evidence="2">(2Fe-2S)-binding protein</fullName>
    </submittedName>
</protein>
<dbReference type="InterPro" id="IPR041854">
    <property type="entry name" value="BFD-like_2Fe2S-bd_dom_sf"/>
</dbReference>
<comment type="caution">
    <text evidence="2">The sequence shown here is derived from an EMBL/GenBank/DDBJ whole genome shotgun (WGS) entry which is preliminary data.</text>
</comment>
<dbReference type="Pfam" id="PF04324">
    <property type="entry name" value="Fer2_BFD"/>
    <property type="match status" value="1"/>
</dbReference>
<accession>A0ABW4SF69</accession>
<dbReference type="Gene3D" id="1.10.10.1100">
    <property type="entry name" value="BFD-like [2Fe-2S]-binding domain"/>
    <property type="match status" value="1"/>
</dbReference>
<evidence type="ECO:0000313" key="3">
    <source>
        <dbReference type="Proteomes" id="UP001597218"/>
    </source>
</evidence>
<reference evidence="3" key="1">
    <citation type="journal article" date="2019" name="Int. J. Syst. Evol. Microbiol.">
        <title>The Global Catalogue of Microorganisms (GCM) 10K type strain sequencing project: providing services to taxonomists for standard genome sequencing and annotation.</title>
        <authorList>
            <consortium name="The Broad Institute Genomics Platform"/>
            <consortium name="The Broad Institute Genome Sequencing Center for Infectious Disease"/>
            <person name="Wu L."/>
            <person name="Ma J."/>
        </authorList>
    </citation>
    <scope>NUCLEOTIDE SEQUENCE [LARGE SCALE GENOMIC DNA]</scope>
    <source>
        <strain evidence="3">CGMCC 4.7177</strain>
    </source>
</reference>
<evidence type="ECO:0000313" key="2">
    <source>
        <dbReference type="EMBL" id="MFD1928036.1"/>
    </source>
</evidence>
<evidence type="ECO:0000259" key="1">
    <source>
        <dbReference type="Pfam" id="PF04324"/>
    </source>
</evidence>
<organism evidence="2 3">
    <name type="scientific">Sporosarcina siberiensis</name>
    <dbReference type="NCBI Taxonomy" id="1365606"/>
    <lineage>
        <taxon>Bacteria</taxon>
        <taxon>Bacillati</taxon>
        <taxon>Bacillota</taxon>
        <taxon>Bacilli</taxon>
        <taxon>Bacillales</taxon>
        <taxon>Caryophanaceae</taxon>
        <taxon>Sporosarcina</taxon>
    </lineage>
</organism>
<dbReference type="RefSeq" id="WP_381537032.1">
    <property type="nucleotide sequence ID" value="NZ_JBHUGI010000024.1"/>
</dbReference>
<keyword evidence="3" id="KW-1185">Reference proteome</keyword>
<gene>
    <name evidence="2" type="ORF">ACFSFY_08195</name>
</gene>
<name>A0ABW4SF69_9BACL</name>
<proteinExistence type="predicted"/>
<dbReference type="Proteomes" id="UP001597218">
    <property type="component" value="Unassembled WGS sequence"/>
</dbReference>
<dbReference type="EMBL" id="JBHUGI010000024">
    <property type="protein sequence ID" value="MFD1928036.1"/>
    <property type="molecule type" value="Genomic_DNA"/>
</dbReference>
<sequence length="83" mass="9382">MICRCEEVYLSDILDAIKCGAITSKDVKLRTRAAMGICQSKTCRPLLEQVISFYTNSELPEKTHLTHNIPIRPLTIAELAKNY</sequence>